<accession>A0ABT7A100</accession>
<evidence type="ECO:0000313" key="3">
    <source>
        <dbReference type="Proteomes" id="UP001214441"/>
    </source>
</evidence>
<dbReference type="EMBL" id="JANCPR020000021">
    <property type="protein sequence ID" value="MDJ1134516.1"/>
    <property type="molecule type" value="Genomic_DNA"/>
</dbReference>
<proteinExistence type="predicted"/>
<protein>
    <submittedName>
        <fullName evidence="2">Uncharacterized protein</fullName>
    </submittedName>
</protein>
<name>A0ABT7A100_9ACTN</name>
<dbReference type="RefSeq" id="WP_274042037.1">
    <property type="nucleotide sequence ID" value="NZ_JANCPR020000021.1"/>
</dbReference>
<gene>
    <name evidence="2" type="ORF">NMN56_021630</name>
</gene>
<reference evidence="2 3" key="1">
    <citation type="submission" date="2023-05" db="EMBL/GenBank/DDBJ databases">
        <title>Streptantibioticus silvisoli sp. nov., acidotolerant actinomycetes 1 from pine litter.</title>
        <authorList>
            <person name="Swiecimska M."/>
            <person name="Golinska P."/>
            <person name="Sangal V."/>
            <person name="Wachnowicz B."/>
            <person name="Goodfellow M."/>
        </authorList>
    </citation>
    <scope>NUCLEOTIDE SEQUENCE [LARGE SCALE GENOMIC DNA]</scope>
    <source>
        <strain evidence="2 3">DSM 42109</strain>
    </source>
</reference>
<sequence length="199" mass="21377">MHEQAKSASGLVSVEYRSFLLAEPGTSGRSAPEHYANGLVFTTTPGETVILTGIASGDVTVNLEIRRQPPDTVDLDPWDEVVDHSLVAPIGEVRVLCVDDVPPDFPVLSQQGPGSYRVRVHARGRDTAPDGVTFEPVEEYHLTVWPAPAAPDHVHKQTDSVGASWRRAAQRPTPQSPPPDALPSTPPAKSSGPHPPPER</sequence>
<dbReference type="Proteomes" id="UP001214441">
    <property type="component" value="Unassembled WGS sequence"/>
</dbReference>
<feature type="compositionally biased region" description="Pro residues" evidence="1">
    <location>
        <begin position="174"/>
        <end position="186"/>
    </location>
</feature>
<comment type="caution">
    <text evidence="2">The sequence shown here is derived from an EMBL/GenBank/DDBJ whole genome shotgun (WGS) entry which is preliminary data.</text>
</comment>
<organism evidence="2 3">
    <name type="scientific">Streptomyces iconiensis</name>
    <dbReference type="NCBI Taxonomy" id="1384038"/>
    <lineage>
        <taxon>Bacteria</taxon>
        <taxon>Bacillati</taxon>
        <taxon>Actinomycetota</taxon>
        <taxon>Actinomycetes</taxon>
        <taxon>Kitasatosporales</taxon>
        <taxon>Streptomycetaceae</taxon>
        <taxon>Streptomyces</taxon>
    </lineage>
</organism>
<keyword evidence="3" id="KW-1185">Reference proteome</keyword>
<feature type="region of interest" description="Disordered" evidence="1">
    <location>
        <begin position="148"/>
        <end position="199"/>
    </location>
</feature>
<evidence type="ECO:0000313" key="2">
    <source>
        <dbReference type="EMBL" id="MDJ1134516.1"/>
    </source>
</evidence>
<evidence type="ECO:0000256" key="1">
    <source>
        <dbReference type="SAM" id="MobiDB-lite"/>
    </source>
</evidence>